<dbReference type="RefSeq" id="WP_130459784.1">
    <property type="nucleotide sequence ID" value="NZ_SHKM01000002.1"/>
</dbReference>
<dbReference type="Pfam" id="PF00989">
    <property type="entry name" value="PAS"/>
    <property type="match status" value="1"/>
</dbReference>
<dbReference type="InterPro" id="IPR035965">
    <property type="entry name" value="PAS-like_dom_sf"/>
</dbReference>
<comment type="caution">
    <text evidence="6">The sequence shown here is derived from an EMBL/GenBank/DDBJ whole genome shotgun (WGS) entry which is preliminary data.</text>
</comment>
<dbReference type="PROSITE" id="PS50113">
    <property type="entry name" value="PAC"/>
    <property type="match status" value="1"/>
</dbReference>
<feature type="domain" description="GGDEF" evidence="5">
    <location>
        <begin position="492"/>
        <end position="624"/>
    </location>
</feature>
<dbReference type="SUPFAM" id="SSF55785">
    <property type="entry name" value="PYP-like sensor domain (PAS domain)"/>
    <property type="match status" value="1"/>
</dbReference>
<dbReference type="Pfam" id="PF00990">
    <property type="entry name" value="GGDEF"/>
    <property type="match status" value="1"/>
</dbReference>
<dbReference type="InterPro" id="IPR000700">
    <property type="entry name" value="PAS-assoc_C"/>
</dbReference>
<dbReference type="CDD" id="cd01949">
    <property type="entry name" value="GGDEF"/>
    <property type="match status" value="1"/>
</dbReference>
<feature type="transmembrane region" description="Helical" evidence="2">
    <location>
        <begin position="280"/>
        <end position="299"/>
    </location>
</feature>
<dbReference type="NCBIfam" id="TIGR00254">
    <property type="entry name" value="GGDEF"/>
    <property type="match status" value="1"/>
</dbReference>
<dbReference type="EMBL" id="SHKM01000002">
    <property type="protein sequence ID" value="RZT76682.1"/>
    <property type="molecule type" value="Genomic_DNA"/>
</dbReference>
<protein>
    <submittedName>
        <fullName evidence="6">PAS domain S-box-containing protein/diguanylate cyclase (GGDEF)-like protein</fullName>
    </submittedName>
</protein>
<keyword evidence="1" id="KW-0175">Coiled coil</keyword>
<organism evidence="6 7">
    <name type="scientific">Azospira oryzae</name>
    <dbReference type="NCBI Taxonomy" id="146939"/>
    <lineage>
        <taxon>Bacteria</taxon>
        <taxon>Pseudomonadati</taxon>
        <taxon>Pseudomonadota</taxon>
        <taxon>Betaproteobacteria</taxon>
        <taxon>Rhodocyclales</taxon>
        <taxon>Rhodocyclaceae</taxon>
        <taxon>Azospira</taxon>
    </lineage>
</organism>
<dbReference type="InterPro" id="IPR000160">
    <property type="entry name" value="GGDEF_dom"/>
</dbReference>
<dbReference type="PANTHER" id="PTHR46663">
    <property type="entry name" value="DIGUANYLATE CYCLASE DGCT-RELATED"/>
    <property type="match status" value="1"/>
</dbReference>
<evidence type="ECO:0000256" key="1">
    <source>
        <dbReference type="SAM" id="Coils"/>
    </source>
</evidence>
<dbReference type="InterPro" id="IPR013767">
    <property type="entry name" value="PAS_fold"/>
</dbReference>
<feature type="coiled-coil region" evidence="1">
    <location>
        <begin position="302"/>
        <end position="329"/>
    </location>
</feature>
<dbReference type="CDD" id="cd12914">
    <property type="entry name" value="PDC1_DGC_like"/>
    <property type="match status" value="1"/>
</dbReference>
<evidence type="ECO:0000313" key="7">
    <source>
        <dbReference type="Proteomes" id="UP000292136"/>
    </source>
</evidence>
<evidence type="ECO:0000259" key="5">
    <source>
        <dbReference type="PROSITE" id="PS50887"/>
    </source>
</evidence>
<reference evidence="6 7" key="1">
    <citation type="submission" date="2019-02" db="EMBL/GenBank/DDBJ databases">
        <title>Genomic Encyclopedia of Type Strains, Phase IV (KMG-IV): sequencing the most valuable type-strain genomes for metagenomic binning, comparative biology and taxonomic classification.</title>
        <authorList>
            <person name="Goeker M."/>
        </authorList>
    </citation>
    <scope>NUCLEOTIDE SEQUENCE [LARGE SCALE GENOMIC DNA]</scope>
    <source>
        <strain evidence="6 7">DSM 21223</strain>
    </source>
</reference>
<feature type="domain" description="PAS" evidence="3">
    <location>
        <begin position="333"/>
        <end position="402"/>
    </location>
</feature>
<dbReference type="Gene3D" id="3.30.450.20">
    <property type="entry name" value="PAS domain"/>
    <property type="match status" value="2"/>
</dbReference>
<dbReference type="InterPro" id="IPR052163">
    <property type="entry name" value="DGC-Regulatory_Protein"/>
</dbReference>
<dbReference type="SUPFAM" id="SSF55073">
    <property type="entry name" value="Nucleotide cyclase"/>
    <property type="match status" value="1"/>
</dbReference>
<dbReference type="SMART" id="SM00091">
    <property type="entry name" value="PAS"/>
    <property type="match status" value="1"/>
</dbReference>
<evidence type="ECO:0000259" key="3">
    <source>
        <dbReference type="PROSITE" id="PS50112"/>
    </source>
</evidence>
<dbReference type="Gene3D" id="3.30.70.270">
    <property type="match status" value="1"/>
</dbReference>
<dbReference type="InterPro" id="IPR029787">
    <property type="entry name" value="Nucleotide_cyclase"/>
</dbReference>
<dbReference type="SMART" id="SM00267">
    <property type="entry name" value="GGDEF"/>
    <property type="match status" value="1"/>
</dbReference>
<keyword evidence="7" id="KW-1185">Reference proteome</keyword>
<dbReference type="PROSITE" id="PS50887">
    <property type="entry name" value="GGDEF"/>
    <property type="match status" value="1"/>
</dbReference>
<name>A0ABY0IN85_9RHOO</name>
<dbReference type="InterPro" id="IPR043128">
    <property type="entry name" value="Rev_trsase/Diguanyl_cyclase"/>
</dbReference>
<evidence type="ECO:0000256" key="2">
    <source>
        <dbReference type="SAM" id="Phobius"/>
    </source>
</evidence>
<keyword evidence="2" id="KW-0472">Membrane</keyword>
<feature type="domain" description="PAC" evidence="4">
    <location>
        <begin position="410"/>
        <end position="460"/>
    </location>
</feature>
<dbReference type="CDD" id="cd00130">
    <property type="entry name" value="PAS"/>
    <property type="match status" value="1"/>
</dbReference>
<keyword evidence="2" id="KW-1133">Transmembrane helix</keyword>
<gene>
    <name evidence="6" type="ORF">EV678_2561</name>
</gene>
<sequence>MLKSRRWVLLLLPLIVLVDVLLYRHVVEERHHALVDAEAVLQVSAEVVRGRMDQLLDTYDRTLTGVGEVIAAQGGLHAGNDLYLHRLLVRRHAITPGLRWLFVVGHDGQLAVTSSDFPSPRADLGDREYFQAAMQSRMAPFYIGPLLTSRVYQGQFVPVSRGVVSDANELLGVAAAGVEPAEFVRLLSEQALPDGYSLHLLLNSGDVLTCFPSGGDCKDRNWADDPHFRQWQEGALRARFPLAGPGAGFYARSERYPFLVVATYDQNRILERWRQGLPTYWLFGLGGNLLLLVLVLFSFRQLQRRREALAALEDANRRLESRVQERTAELYEREVQSRIFMNTALDAVVVIDGNGRIQKFNRAAERMFGYQAEEVMGRGLEMLMPESFAATHQQHVQAANHQIAVRAMGRGREVLGRCKDGREFPIEVSVGSSNEAGGDLHVGIIRDISERKAVEAELQRMATTDGLTGLLNRRAFTGEAERLLALAHRHAQPCCVMMLDADRFKRINDTYGHPVGDRVLKALAHSLVGELRQTDLVGRLGGEEFGVLLPGTDAAGGEQLGQRVLQAIRSIRLPLDEGELSFTISIGAALSAGGDDLEAIMQRADAALYVAKEGGRDRLAWEGWQPPAA</sequence>
<dbReference type="PROSITE" id="PS50112">
    <property type="entry name" value="PAS"/>
    <property type="match status" value="1"/>
</dbReference>
<dbReference type="Proteomes" id="UP000292136">
    <property type="component" value="Unassembled WGS sequence"/>
</dbReference>
<accession>A0ABY0IN85</accession>
<dbReference type="NCBIfam" id="TIGR00229">
    <property type="entry name" value="sensory_box"/>
    <property type="match status" value="1"/>
</dbReference>
<evidence type="ECO:0000313" key="6">
    <source>
        <dbReference type="EMBL" id="RZT76682.1"/>
    </source>
</evidence>
<keyword evidence="2" id="KW-0812">Transmembrane</keyword>
<dbReference type="PANTHER" id="PTHR46663:SF4">
    <property type="entry name" value="DIGUANYLATE CYCLASE DGCT-RELATED"/>
    <property type="match status" value="1"/>
</dbReference>
<proteinExistence type="predicted"/>
<dbReference type="InterPro" id="IPR000014">
    <property type="entry name" value="PAS"/>
</dbReference>
<evidence type="ECO:0000259" key="4">
    <source>
        <dbReference type="PROSITE" id="PS50113"/>
    </source>
</evidence>